<dbReference type="InterPro" id="IPR004155">
    <property type="entry name" value="PBS_lyase_HEAT"/>
</dbReference>
<dbReference type="InterPro" id="IPR016024">
    <property type="entry name" value="ARM-type_fold"/>
</dbReference>
<dbReference type="RefSeq" id="WP_278099342.1">
    <property type="nucleotide sequence ID" value="NZ_CP091092.1"/>
</dbReference>
<dbReference type="Gene3D" id="1.25.10.10">
    <property type="entry name" value="Leucine-rich Repeat Variant"/>
    <property type="match status" value="1"/>
</dbReference>
<dbReference type="GO" id="GO:0016491">
    <property type="term" value="F:oxidoreductase activity"/>
    <property type="evidence" value="ECO:0007669"/>
    <property type="project" value="TreeGrafter"/>
</dbReference>
<accession>A0AAF0JMG2</accession>
<evidence type="ECO:0000313" key="1">
    <source>
        <dbReference type="EMBL" id="WFN36505.1"/>
    </source>
</evidence>
<dbReference type="InterPro" id="IPR011989">
    <property type="entry name" value="ARM-like"/>
</dbReference>
<dbReference type="Pfam" id="PF03130">
    <property type="entry name" value="HEAT_PBS"/>
    <property type="match status" value="1"/>
</dbReference>
<dbReference type="SMART" id="SM00567">
    <property type="entry name" value="EZ_HEAT"/>
    <property type="match status" value="3"/>
</dbReference>
<dbReference type="EMBL" id="CP091092">
    <property type="protein sequence ID" value="WFN36505.1"/>
    <property type="molecule type" value="Genomic_DNA"/>
</dbReference>
<sequence>MSSEYEKKSERLRAERVRREEENFWIYIKQLKDIGISYRVRAAEALGNYGDPRAVPYLIECIENETDSGVLYVAVNSISVFKDKRTVIPLISLLKCDDKWVRRGAAKALGAIGDKECIGHILPLLSDSNPKIRASAAEAIGLMSYWDFVDDVIPLLNDLDADVRMAAGKAVKMLGRGDLADKSDR</sequence>
<dbReference type="SUPFAM" id="SSF48371">
    <property type="entry name" value="ARM repeat"/>
    <property type="match status" value="1"/>
</dbReference>
<dbReference type="AlphaFoldDB" id="A0AAF0JMG2"/>
<protein>
    <submittedName>
        <fullName evidence="1">HEAT repeat domain-containing protein</fullName>
    </submittedName>
</protein>
<reference evidence="1" key="1">
    <citation type="submission" date="2022-01" db="EMBL/GenBank/DDBJ databases">
        <title>Complete genome of Methanomicrobium antiquum DSM 21220.</title>
        <authorList>
            <person name="Chen S.-C."/>
            <person name="You Y.-T."/>
            <person name="Zhou Y.-Z."/>
            <person name="Lai M.-C."/>
        </authorList>
    </citation>
    <scope>NUCLEOTIDE SEQUENCE</scope>
    <source>
        <strain evidence="1">DSM 21220</strain>
    </source>
</reference>
<organism evidence="1 2">
    <name type="scientific">Methanomicrobium antiquum</name>
    <dbReference type="NCBI Taxonomy" id="487686"/>
    <lineage>
        <taxon>Archaea</taxon>
        <taxon>Methanobacteriati</taxon>
        <taxon>Methanobacteriota</taxon>
        <taxon>Stenosarchaea group</taxon>
        <taxon>Methanomicrobia</taxon>
        <taxon>Methanomicrobiales</taxon>
        <taxon>Methanomicrobiaceae</taxon>
        <taxon>Methanomicrobium</taxon>
    </lineage>
</organism>
<dbReference type="GeneID" id="79950778"/>
<dbReference type="PANTHER" id="PTHR12697:SF5">
    <property type="entry name" value="DEOXYHYPUSINE HYDROXYLASE"/>
    <property type="match status" value="1"/>
</dbReference>
<gene>
    <name evidence="1" type="ORF">L1994_10230</name>
</gene>
<dbReference type="Proteomes" id="UP001218895">
    <property type="component" value="Chromosome"/>
</dbReference>
<name>A0AAF0JMG2_9EURY</name>
<dbReference type="PANTHER" id="PTHR12697">
    <property type="entry name" value="PBS LYASE HEAT-LIKE PROTEIN"/>
    <property type="match status" value="1"/>
</dbReference>
<keyword evidence="2" id="KW-1185">Reference proteome</keyword>
<dbReference type="Pfam" id="PF13646">
    <property type="entry name" value="HEAT_2"/>
    <property type="match status" value="2"/>
</dbReference>
<evidence type="ECO:0000313" key="2">
    <source>
        <dbReference type="Proteomes" id="UP001218895"/>
    </source>
</evidence>
<proteinExistence type="predicted"/>
<dbReference type="KEGG" id="manq:L1994_10230"/>